<dbReference type="InterPro" id="IPR039422">
    <property type="entry name" value="MarR/SlyA-like"/>
</dbReference>
<name>A0A439DRD3_9MYCO</name>
<dbReference type="InterPro" id="IPR036390">
    <property type="entry name" value="WH_DNA-bd_sf"/>
</dbReference>
<evidence type="ECO:0000313" key="3">
    <source>
        <dbReference type="Proteomes" id="UP000287177"/>
    </source>
</evidence>
<dbReference type="PRINTS" id="PR00598">
    <property type="entry name" value="HTHMARR"/>
</dbReference>
<dbReference type="PROSITE" id="PS50995">
    <property type="entry name" value="HTH_MARR_2"/>
    <property type="match status" value="1"/>
</dbReference>
<dbReference type="AlphaFoldDB" id="A0A439DRD3"/>
<proteinExistence type="predicted"/>
<evidence type="ECO:0000259" key="1">
    <source>
        <dbReference type="PROSITE" id="PS50995"/>
    </source>
</evidence>
<gene>
    <name evidence="2" type="ORF">MELE44368_03595</name>
</gene>
<sequence>MVRKRSTDSTARELAIIQRATSDLVGVALRSVEGLEVSLPQFRLLRVLDELGAASATQCAQVLGVGGSSITRLVDRLDASGHLVRRPDAGNRSAVVLALTDEGRRLVNRVEARRRRELGNALARLEPDDRAQCITALERLHEVLEAPEDPRIPY</sequence>
<reference evidence="2 3" key="1">
    <citation type="submission" date="2013-06" db="EMBL/GenBank/DDBJ databases">
        <title>The draft sequence of the Mycobacterium elephantis genome.</title>
        <authorList>
            <person name="Pettersson F.B."/>
            <person name="Das S."/>
            <person name="Dasgupta S."/>
            <person name="Bhattacharya A."/>
            <person name="Kirsebom L.A."/>
        </authorList>
    </citation>
    <scope>NUCLEOTIDE SEQUENCE [LARGE SCALE GENOMIC DNA]</scope>
    <source>
        <strain evidence="2 3">DSM 44368</strain>
    </source>
</reference>
<comment type="caution">
    <text evidence="2">The sequence shown here is derived from an EMBL/GenBank/DDBJ whole genome shotgun (WGS) entry which is preliminary data.</text>
</comment>
<feature type="domain" description="HTH marR-type" evidence="1">
    <location>
        <begin position="7"/>
        <end position="142"/>
    </location>
</feature>
<dbReference type="PANTHER" id="PTHR33164">
    <property type="entry name" value="TRANSCRIPTIONAL REGULATOR, MARR FAMILY"/>
    <property type="match status" value="1"/>
</dbReference>
<dbReference type="InterPro" id="IPR036388">
    <property type="entry name" value="WH-like_DNA-bd_sf"/>
</dbReference>
<dbReference type="SMART" id="SM00347">
    <property type="entry name" value="HTH_MARR"/>
    <property type="match status" value="1"/>
</dbReference>
<dbReference type="GO" id="GO:0003700">
    <property type="term" value="F:DNA-binding transcription factor activity"/>
    <property type="evidence" value="ECO:0007669"/>
    <property type="project" value="InterPro"/>
</dbReference>
<dbReference type="Proteomes" id="UP000287177">
    <property type="component" value="Unassembled WGS sequence"/>
</dbReference>
<organism evidence="2 3">
    <name type="scientific">Mycolicibacterium elephantis DSM 44368</name>
    <dbReference type="NCBI Taxonomy" id="1335622"/>
    <lineage>
        <taxon>Bacteria</taxon>
        <taxon>Bacillati</taxon>
        <taxon>Actinomycetota</taxon>
        <taxon>Actinomycetes</taxon>
        <taxon>Mycobacteriales</taxon>
        <taxon>Mycobacteriaceae</taxon>
        <taxon>Mycolicibacterium</taxon>
    </lineage>
</organism>
<protein>
    <submittedName>
        <fullName evidence="2">MarR family transcriptional regulator</fullName>
    </submittedName>
</protein>
<dbReference type="Pfam" id="PF12802">
    <property type="entry name" value="MarR_2"/>
    <property type="match status" value="1"/>
</dbReference>
<dbReference type="SUPFAM" id="SSF46785">
    <property type="entry name" value="Winged helix' DNA-binding domain"/>
    <property type="match status" value="1"/>
</dbReference>
<dbReference type="GO" id="GO:0006950">
    <property type="term" value="P:response to stress"/>
    <property type="evidence" value="ECO:0007669"/>
    <property type="project" value="TreeGrafter"/>
</dbReference>
<dbReference type="EMBL" id="ATDN01000023">
    <property type="protein sequence ID" value="RWA18726.1"/>
    <property type="molecule type" value="Genomic_DNA"/>
</dbReference>
<dbReference type="Gene3D" id="1.10.10.10">
    <property type="entry name" value="Winged helix-like DNA-binding domain superfamily/Winged helix DNA-binding domain"/>
    <property type="match status" value="1"/>
</dbReference>
<dbReference type="PANTHER" id="PTHR33164:SF94">
    <property type="entry name" value="TRANSCRIPTIONAL REGULATORY PROTEIN-RELATED"/>
    <property type="match status" value="1"/>
</dbReference>
<accession>A0A439DRD3</accession>
<keyword evidence="3" id="KW-1185">Reference proteome</keyword>
<dbReference type="InterPro" id="IPR000835">
    <property type="entry name" value="HTH_MarR-typ"/>
</dbReference>
<evidence type="ECO:0000313" key="2">
    <source>
        <dbReference type="EMBL" id="RWA18726.1"/>
    </source>
</evidence>